<evidence type="ECO:0000256" key="1">
    <source>
        <dbReference type="ARBA" id="ARBA00000274"/>
    </source>
</evidence>
<dbReference type="Gene3D" id="3.40.50.450">
    <property type="match status" value="1"/>
</dbReference>
<comment type="similarity">
    <text evidence="2">Belongs to the LOG family.</text>
</comment>
<evidence type="ECO:0000313" key="3">
    <source>
        <dbReference type="EMBL" id="PKZ29899.1"/>
    </source>
</evidence>
<dbReference type="AlphaFoldDB" id="A0A2I1NBZ1"/>
<dbReference type="InterPro" id="IPR052341">
    <property type="entry name" value="LOG_family_nucleotidases"/>
</dbReference>
<comment type="catalytic activity">
    <reaction evidence="1">
        <text>AMP + H2O = D-ribose 5-phosphate + adenine</text>
        <dbReference type="Rhea" id="RHEA:20129"/>
        <dbReference type="ChEBI" id="CHEBI:15377"/>
        <dbReference type="ChEBI" id="CHEBI:16708"/>
        <dbReference type="ChEBI" id="CHEBI:78346"/>
        <dbReference type="ChEBI" id="CHEBI:456215"/>
        <dbReference type="EC" id="3.2.2.4"/>
    </reaction>
</comment>
<dbReference type="EMBL" id="PKHU01000001">
    <property type="protein sequence ID" value="PKZ29899.1"/>
    <property type="molecule type" value="Genomic_DNA"/>
</dbReference>
<dbReference type="Proteomes" id="UP000234639">
    <property type="component" value="Unassembled WGS sequence"/>
</dbReference>
<dbReference type="GO" id="GO:0005829">
    <property type="term" value="C:cytosol"/>
    <property type="evidence" value="ECO:0007669"/>
    <property type="project" value="TreeGrafter"/>
</dbReference>
<dbReference type="EC" id="3.2.2.n1" evidence="2"/>
<protein>
    <recommendedName>
        <fullName evidence="2">Cytokinin riboside 5'-monophosphate phosphoribohydrolase</fullName>
        <ecNumber evidence="2">3.2.2.n1</ecNumber>
    </recommendedName>
</protein>
<sequence length="195" mass="21734">MKSLLDDVKNLNFTLPSECVTIFGSARFDDNNKFCKKAYELSKMLSNSGFTIVTGGGGGIMKASNKAAFENNTQSVGINVVLPNEQKLNEFVTDGTVFSNLALRKVALIQKSSYFIIFPGGFGTLDELFEVLVLVQNGMKEAKIFLYGVKFYKPLIEFLKTSLLFEKTISSVDLDFFTLTDDINLIYEKIIKSKI</sequence>
<reference evidence="3 4" key="1">
    <citation type="submission" date="2017-12" db="EMBL/GenBank/DDBJ databases">
        <title>Phylogenetic diversity of female urinary microbiome.</title>
        <authorList>
            <person name="Thomas-White K."/>
            <person name="Wolfe A.J."/>
        </authorList>
    </citation>
    <scope>NUCLEOTIDE SEQUENCE [LARGE SCALE GENOMIC DNA]</scope>
    <source>
        <strain evidence="3 4">UMB0112</strain>
    </source>
</reference>
<dbReference type="SUPFAM" id="SSF102405">
    <property type="entry name" value="MCP/YpsA-like"/>
    <property type="match status" value="1"/>
</dbReference>
<evidence type="ECO:0000256" key="2">
    <source>
        <dbReference type="RuleBase" id="RU363015"/>
    </source>
</evidence>
<dbReference type="InterPro" id="IPR005269">
    <property type="entry name" value="LOG"/>
</dbReference>
<proteinExistence type="inferred from homology"/>
<dbReference type="InterPro" id="IPR031100">
    <property type="entry name" value="LOG_fam"/>
</dbReference>
<keyword evidence="2" id="KW-0203">Cytokinin biosynthesis</keyword>
<dbReference type="PANTHER" id="PTHR43393">
    <property type="entry name" value="CYTOKININ RIBOSIDE 5'-MONOPHOSPHATE PHOSPHORIBOHYDROLASE"/>
    <property type="match status" value="1"/>
</dbReference>
<dbReference type="GO" id="GO:0009691">
    <property type="term" value="P:cytokinin biosynthetic process"/>
    <property type="evidence" value="ECO:0007669"/>
    <property type="project" value="UniProtKB-UniRule"/>
</dbReference>
<organism evidence="3 4">
    <name type="scientific">Campylobacter ureolyticus</name>
    <dbReference type="NCBI Taxonomy" id="827"/>
    <lineage>
        <taxon>Bacteria</taxon>
        <taxon>Pseudomonadati</taxon>
        <taxon>Campylobacterota</taxon>
        <taxon>Epsilonproteobacteria</taxon>
        <taxon>Campylobacterales</taxon>
        <taxon>Campylobacteraceae</taxon>
        <taxon>Campylobacter</taxon>
    </lineage>
</organism>
<gene>
    <name evidence="3" type="ORF">CYJ41_00200</name>
</gene>
<dbReference type="NCBIfam" id="TIGR00730">
    <property type="entry name" value="Rossman fold protein, TIGR00730 family"/>
    <property type="match status" value="1"/>
</dbReference>
<keyword evidence="2" id="KW-0378">Hydrolase</keyword>
<dbReference type="RefSeq" id="WP_101636395.1">
    <property type="nucleotide sequence ID" value="NZ_PKHU01000001.1"/>
</dbReference>
<comment type="caution">
    <text evidence="3">The sequence shown here is derived from an EMBL/GenBank/DDBJ whole genome shotgun (WGS) entry which is preliminary data.</text>
</comment>
<name>A0A2I1NBZ1_9BACT</name>
<dbReference type="PANTHER" id="PTHR43393:SF2">
    <property type="entry name" value="CYTOKININ RIBOSIDE 5'-MONOPHOSPHATE PHOSPHORIBOHYDROLASE"/>
    <property type="match status" value="1"/>
</dbReference>
<dbReference type="GO" id="GO:0008714">
    <property type="term" value="F:AMP nucleosidase activity"/>
    <property type="evidence" value="ECO:0007669"/>
    <property type="project" value="UniProtKB-EC"/>
</dbReference>
<dbReference type="Pfam" id="PF03641">
    <property type="entry name" value="Lysine_decarbox"/>
    <property type="match status" value="1"/>
</dbReference>
<evidence type="ECO:0000313" key="4">
    <source>
        <dbReference type="Proteomes" id="UP000234639"/>
    </source>
</evidence>
<accession>A0A2I1NBZ1</accession>